<organism evidence="2 3">
    <name type="scientific">Knoellia subterranea KCTC 19937</name>
    <dbReference type="NCBI Taxonomy" id="1385521"/>
    <lineage>
        <taxon>Bacteria</taxon>
        <taxon>Bacillati</taxon>
        <taxon>Actinomycetota</taxon>
        <taxon>Actinomycetes</taxon>
        <taxon>Micrococcales</taxon>
        <taxon>Intrasporangiaceae</taxon>
        <taxon>Knoellia</taxon>
    </lineage>
</organism>
<feature type="signal peptide" evidence="1">
    <location>
        <begin position="1"/>
        <end position="29"/>
    </location>
</feature>
<gene>
    <name evidence="2" type="ORF">N803_12905</name>
</gene>
<dbReference type="EMBL" id="AVPK01000004">
    <property type="protein sequence ID" value="KGN37955.1"/>
    <property type="molecule type" value="Genomic_DNA"/>
</dbReference>
<comment type="caution">
    <text evidence="2">The sequence shown here is derived from an EMBL/GenBank/DDBJ whole genome shotgun (WGS) entry which is preliminary data.</text>
</comment>
<proteinExistence type="predicted"/>
<evidence type="ECO:0008006" key="4">
    <source>
        <dbReference type="Google" id="ProtNLM"/>
    </source>
</evidence>
<accession>A0A0A0JKJ7</accession>
<sequence length="111" mass="12209">MNLGRFAMAALTSATATGMLLVQPASSQAATTDYSTCQYRVTKHVTFTYNKGGGRGTGTGVTYPGMYLNVSTFSIRKHDPNRWGRLYFSNKELFKGDAGIPVHALDYLKCW</sequence>
<keyword evidence="1" id="KW-0732">Signal</keyword>
<feature type="chain" id="PRO_5001964384" description="Secreted protein" evidence="1">
    <location>
        <begin position="30"/>
        <end position="111"/>
    </location>
</feature>
<keyword evidence="3" id="KW-1185">Reference proteome</keyword>
<reference evidence="2 3" key="1">
    <citation type="submission" date="2013-08" db="EMBL/GenBank/DDBJ databases">
        <title>The genome sequence of Knoellia subterranea.</title>
        <authorList>
            <person name="Zhu W."/>
            <person name="Wang G."/>
        </authorList>
    </citation>
    <scope>NUCLEOTIDE SEQUENCE [LARGE SCALE GENOMIC DNA]</scope>
    <source>
        <strain evidence="2 3">KCTC 19937</strain>
    </source>
</reference>
<evidence type="ECO:0000313" key="3">
    <source>
        <dbReference type="Proteomes" id="UP000030011"/>
    </source>
</evidence>
<name>A0A0A0JKJ7_9MICO</name>
<dbReference type="AlphaFoldDB" id="A0A0A0JKJ7"/>
<dbReference type="STRING" id="1385521.N803_12905"/>
<dbReference type="Proteomes" id="UP000030011">
    <property type="component" value="Unassembled WGS sequence"/>
</dbReference>
<evidence type="ECO:0000313" key="2">
    <source>
        <dbReference type="EMBL" id="KGN37955.1"/>
    </source>
</evidence>
<evidence type="ECO:0000256" key="1">
    <source>
        <dbReference type="SAM" id="SignalP"/>
    </source>
</evidence>
<protein>
    <recommendedName>
        <fullName evidence="4">Secreted protein</fullName>
    </recommendedName>
</protein>